<protein>
    <submittedName>
        <fullName evidence="1">Uncharacterized protein</fullName>
    </submittedName>
</protein>
<reference evidence="1" key="1">
    <citation type="submission" date="2023-05" db="EMBL/GenBank/DDBJ databases">
        <title>Nepenthes gracilis genome sequencing.</title>
        <authorList>
            <person name="Fukushima K."/>
        </authorList>
    </citation>
    <scope>NUCLEOTIDE SEQUENCE</scope>
    <source>
        <strain evidence="1">SING2019-196</strain>
    </source>
</reference>
<comment type="caution">
    <text evidence="1">The sequence shown here is derived from an EMBL/GenBank/DDBJ whole genome shotgun (WGS) entry which is preliminary data.</text>
</comment>
<sequence>MFSSSKGTGRIRSQFCLHHFSRPSQSPASPYPPAGPCIFGCPCLVILGSFDRCESIGVREIYADLAFPKSSPLPYSRNHCRFVYSKSSLLCVRSPISAFCSSKSSPPLQFLPWGGK</sequence>
<proteinExistence type="predicted"/>
<gene>
    <name evidence="1" type="ORF">Nepgr_022004</name>
</gene>
<evidence type="ECO:0000313" key="2">
    <source>
        <dbReference type="Proteomes" id="UP001279734"/>
    </source>
</evidence>
<dbReference type="EMBL" id="BSYO01000021">
    <property type="protein sequence ID" value="GMH20163.1"/>
    <property type="molecule type" value="Genomic_DNA"/>
</dbReference>
<dbReference type="Proteomes" id="UP001279734">
    <property type="component" value="Unassembled WGS sequence"/>
</dbReference>
<accession>A0AAD3SXT3</accession>
<name>A0AAD3SXT3_NEPGR</name>
<keyword evidence="2" id="KW-1185">Reference proteome</keyword>
<dbReference type="AlphaFoldDB" id="A0AAD3SXT3"/>
<evidence type="ECO:0000313" key="1">
    <source>
        <dbReference type="EMBL" id="GMH20163.1"/>
    </source>
</evidence>
<organism evidence="1 2">
    <name type="scientific">Nepenthes gracilis</name>
    <name type="common">Slender pitcher plant</name>
    <dbReference type="NCBI Taxonomy" id="150966"/>
    <lineage>
        <taxon>Eukaryota</taxon>
        <taxon>Viridiplantae</taxon>
        <taxon>Streptophyta</taxon>
        <taxon>Embryophyta</taxon>
        <taxon>Tracheophyta</taxon>
        <taxon>Spermatophyta</taxon>
        <taxon>Magnoliopsida</taxon>
        <taxon>eudicotyledons</taxon>
        <taxon>Gunneridae</taxon>
        <taxon>Pentapetalae</taxon>
        <taxon>Caryophyllales</taxon>
        <taxon>Nepenthaceae</taxon>
        <taxon>Nepenthes</taxon>
    </lineage>
</organism>